<feature type="domain" description="HTH lacI-type" evidence="4">
    <location>
        <begin position="17"/>
        <end position="71"/>
    </location>
</feature>
<dbReference type="InterPro" id="IPR010982">
    <property type="entry name" value="Lambda_DNA-bd_dom_sf"/>
</dbReference>
<dbReference type="PROSITE" id="PS50932">
    <property type="entry name" value="HTH_LACI_2"/>
    <property type="match status" value="1"/>
</dbReference>
<evidence type="ECO:0000256" key="2">
    <source>
        <dbReference type="ARBA" id="ARBA00023125"/>
    </source>
</evidence>
<dbReference type="Pfam" id="PF00356">
    <property type="entry name" value="LacI"/>
    <property type="match status" value="1"/>
</dbReference>
<evidence type="ECO:0000313" key="6">
    <source>
        <dbReference type="Proteomes" id="UP000189735"/>
    </source>
</evidence>
<dbReference type="SUPFAM" id="SSF53822">
    <property type="entry name" value="Periplasmic binding protein-like I"/>
    <property type="match status" value="1"/>
</dbReference>
<dbReference type="Gene3D" id="1.10.260.40">
    <property type="entry name" value="lambda repressor-like DNA-binding domains"/>
    <property type="match status" value="1"/>
</dbReference>
<keyword evidence="3" id="KW-0804">Transcription</keyword>
<dbReference type="PANTHER" id="PTHR30146">
    <property type="entry name" value="LACI-RELATED TRANSCRIPTIONAL REPRESSOR"/>
    <property type="match status" value="1"/>
</dbReference>
<protein>
    <submittedName>
        <fullName evidence="5">Transcriptional regulator, LacI family</fullName>
    </submittedName>
</protein>
<dbReference type="InterPro" id="IPR000843">
    <property type="entry name" value="HTH_LacI"/>
</dbReference>
<evidence type="ECO:0000313" key="5">
    <source>
        <dbReference type="EMBL" id="SKA99615.1"/>
    </source>
</evidence>
<name>A0A1T4YEE4_9MICO</name>
<dbReference type="AlphaFoldDB" id="A0A1T4YEE4"/>
<dbReference type="EMBL" id="FUYG01000007">
    <property type="protein sequence ID" value="SKA99615.1"/>
    <property type="molecule type" value="Genomic_DNA"/>
</dbReference>
<dbReference type="SUPFAM" id="SSF47413">
    <property type="entry name" value="lambda repressor-like DNA-binding domains"/>
    <property type="match status" value="1"/>
</dbReference>
<proteinExistence type="predicted"/>
<dbReference type="Pfam" id="PF13377">
    <property type="entry name" value="Peripla_BP_3"/>
    <property type="match status" value="1"/>
</dbReference>
<dbReference type="RefSeq" id="WP_078714947.1">
    <property type="nucleotide sequence ID" value="NZ_FUYG01000007.1"/>
</dbReference>
<sequence>MTSLSDPKRSDALRRRPTMKNVADLAGVGIKTVSRVINREPHVSEETIARVRRAAEQLQYQPDIHAGNLRRADRRTDTLGLLVGSVANPFSAAVHRAVEDIALERHVAVFASSLDEDPERELSSVNAFLRRRVDGLILTTIQPSQAYLGAQLDQGIPIVFVDRRPHGIEADTVITENAEGASGAVEHLLAMGHRSIAYLGDDEKIFTARERKRGYVDTLRRAGVAPDARLMIDNLDDEAKASAAVADLLALDDPPTAIFSAQNLITVGVITSLRSAGASTRVALVGFDDVPMAALLEPAVTVVAQDPASIGEIAARRVFDRLDGLVEPARDFVVPTRLIVRGSGEIRPS</sequence>
<dbReference type="InterPro" id="IPR028082">
    <property type="entry name" value="Peripla_BP_I"/>
</dbReference>
<accession>A0A1T4YEE4</accession>
<dbReference type="InterPro" id="IPR046335">
    <property type="entry name" value="LacI/GalR-like_sensor"/>
</dbReference>
<reference evidence="6" key="1">
    <citation type="submission" date="2017-02" db="EMBL/GenBank/DDBJ databases">
        <authorList>
            <person name="Varghese N."/>
            <person name="Submissions S."/>
        </authorList>
    </citation>
    <scope>NUCLEOTIDE SEQUENCE [LARGE SCALE GENOMIC DNA]</scope>
    <source>
        <strain evidence="6">VKM Ac-2052</strain>
    </source>
</reference>
<dbReference type="SMART" id="SM00354">
    <property type="entry name" value="HTH_LACI"/>
    <property type="match status" value="1"/>
</dbReference>
<keyword evidence="1" id="KW-0805">Transcription regulation</keyword>
<dbReference type="Proteomes" id="UP000189735">
    <property type="component" value="Unassembled WGS sequence"/>
</dbReference>
<dbReference type="PANTHER" id="PTHR30146:SF109">
    <property type="entry name" value="HTH-TYPE TRANSCRIPTIONAL REGULATOR GALS"/>
    <property type="match status" value="1"/>
</dbReference>
<dbReference type="Gene3D" id="3.40.50.2300">
    <property type="match status" value="2"/>
</dbReference>
<keyword evidence="2" id="KW-0238">DNA-binding</keyword>
<dbReference type="GO" id="GO:0003700">
    <property type="term" value="F:DNA-binding transcription factor activity"/>
    <property type="evidence" value="ECO:0007669"/>
    <property type="project" value="TreeGrafter"/>
</dbReference>
<dbReference type="CDD" id="cd01392">
    <property type="entry name" value="HTH_LacI"/>
    <property type="match status" value="1"/>
</dbReference>
<evidence type="ECO:0000259" key="4">
    <source>
        <dbReference type="PROSITE" id="PS50932"/>
    </source>
</evidence>
<gene>
    <name evidence="5" type="ORF">SAMN06295879_2855</name>
</gene>
<dbReference type="CDD" id="cd06267">
    <property type="entry name" value="PBP1_LacI_sugar_binding-like"/>
    <property type="match status" value="1"/>
</dbReference>
<dbReference type="GO" id="GO:0000976">
    <property type="term" value="F:transcription cis-regulatory region binding"/>
    <property type="evidence" value="ECO:0007669"/>
    <property type="project" value="TreeGrafter"/>
</dbReference>
<evidence type="ECO:0000256" key="3">
    <source>
        <dbReference type="ARBA" id="ARBA00023163"/>
    </source>
</evidence>
<evidence type="ECO:0000256" key="1">
    <source>
        <dbReference type="ARBA" id="ARBA00023015"/>
    </source>
</evidence>
<organism evidence="5 6">
    <name type="scientific">Agreia bicolorata</name>
    <dbReference type="NCBI Taxonomy" id="110935"/>
    <lineage>
        <taxon>Bacteria</taxon>
        <taxon>Bacillati</taxon>
        <taxon>Actinomycetota</taxon>
        <taxon>Actinomycetes</taxon>
        <taxon>Micrococcales</taxon>
        <taxon>Microbacteriaceae</taxon>
        <taxon>Agreia</taxon>
    </lineage>
</organism>